<dbReference type="Proteomes" id="UP000249467">
    <property type="component" value="Unassembled WGS sequence"/>
</dbReference>
<dbReference type="GO" id="GO:0004197">
    <property type="term" value="F:cysteine-type endopeptidase activity"/>
    <property type="evidence" value="ECO:0007669"/>
    <property type="project" value="InterPro"/>
</dbReference>
<comment type="caution">
    <text evidence="2">The sequence shown here is derived from an EMBL/GenBank/DDBJ whole genome shotgun (WGS) entry which is preliminary data.</text>
</comment>
<evidence type="ECO:0000259" key="1">
    <source>
        <dbReference type="Pfam" id="PF00656"/>
    </source>
</evidence>
<dbReference type="SUPFAM" id="SSF52129">
    <property type="entry name" value="Caspase-like"/>
    <property type="match status" value="1"/>
</dbReference>
<dbReference type="Gene3D" id="3.40.50.1460">
    <property type="match status" value="1"/>
</dbReference>
<dbReference type="EMBL" id="QBML01000025">
    <property type="protein sequence ID" value="PZO38152.1"/>
    <property type="molecule type" value="Genomic_DNA"/>
</dbReference>
<protein>
    <recommendedName>
        <fullName evidence="1">Peptidase C14 caspase domain-containing protein</fullName>
    </recommendedName>
</protein>
<dbReference type="InterPro" id="IPR011600">
    <property type="entry name" value="Pept_C14_caspase"/>
</dbReference>
<dbReference type="InterPro" id="IPR029030">
    <property type="entry name" value="Caspase-like_dom_sf"/>
</dbReference>
<reference evidence="2 3" key="2">
    <citation type="submission" date="2018-06" db="EMBL/GenBank/DDBJ databases">
        <title>Metagenomic assembly of (sub)arctic Cyanobacteria and their associated microbiome from non-axenic cultures.</title>
        <authorList>
            <person name="Baurain D."/>
        </authorList>
    </citation>
    <scope>NUCLEOTIDE SEQUENCE [LARGE SCALE GENOMIC DNA]</scope>
    <source>
        <strain evidence="2">ULC066bin1</strain>
    </source>
</reference>
<dbReference type="GO" id="GO:0006508">
    <property type="term" value="P:proteolysis"/>
    <property type="evidence" value="ECO:0007669"/>
    <property type="project" value="InterPro"/>
</dbReference>
<sequence length="81" mass="9137">MARSALVIGIARYSNFRNLEKTVNDAGAIAEILEQHGHYAIEPLPRKLAAGDENRYELDRDPKKEVKGIDLTTKLKTFLLE</sequence>
<dbReference type="Pfam" id="PF00656">
    <property type="entry name" value="Peptidase_C14"/>
    <property type="match status" value="1"/>
</dbReference>
<evidence type="ECO:0000313" key="2">
    <source>
        <dbReference type="EMBL" id="PZO38152.1"/>
    </source>
</evidence>
<reference evidence="2 3" key="1">
    <citation type="submission" date="2018-04" db="EMBL/GenBank/DDBJ databases">
        <authorList>
            <person name="Go L.Y."/>
            <person name="Mitchell J.A."/>
        </authorList>
    </citation>
    <scope>NUCLEOTIDE SEQUENCE [LARGE SCALE GENOMIC DNA]</scope>
    <source>
        <strain evidence="2">ULC066bin1</strain>
    </source>
</reference>
<feature type="domain" description="Peptidase C14 caspase" evidence="1">
    <location>
        <begin position="3"/>
        <end position="59"/>
    </location>
</feature>
<name>A0A2W4W0T2_9CYAN</name>
<dbReference type="AlphaFoldDB" id="A0A2W4W0T2"/>
<evidence type="ECO:0000313" key="3">
    <source>
        <dbReference type="Proteomes" id="UP000249467"/>
    </source>
</evidence>
<organism evidence="2 3">
    <name type="scientific">Pseudanabaena frigida</name>
    <dbReference type="NCBI Taxonomy" id="945775"/>
    <lineage>
        <taxon>Bacteria</taxon>
        <taxon>Bacillati</taxon>
        <taxon>Cyanobacteriota</taxon>
        <taxon>Cyanophyceae</taxon>
        <taxon>Pseudanabaenales</taxon>
        <taxon>Pseudanabaenaceae</taxon>
        <taxon>Pseudanabaena</taxon>
    </lineage>
</organism>
<accession>A0A2W4W0T2</accession>
<gene>
    <name evidence="2" type="ORF">DCF19_16915</name>
</gene>
<proteinExistence type="predicted"/>